<keyword evidence="2" id="KW-1185">Reference proteome</keyword>
<sequence>MVYFFPYQHRSQLPCNTKRFTPTAARPLQLTLTQSNICPGSAYGRCGKSHQADMKSTTSARCMLPKSLSMTNFSTNHQSGAQAPFKE</sequence>
<dbReference type="Proteomes" id="UP000202254">
    <property type="component" value="Segment"/>
</dbReference>
<protein>
    <submittedName>
        <fullName evidence="1">Uncharacterized protein</fullName>
    </submittedName>
</protein>
<reference evidence="1 2" key="1">
    <citation type="submission" date="2016-04" db="EMBL/GenBank/DDBJ databases">
        <title>Complete Genome of E. coli phage vB_EcoS_NBD2.</title>
        <authorList>
            <person name="Truncaite L."/>
            <person name="Kaliniene L."/>
            <person name="Zajanckauskaite A."/>
            <person name="Meskys R."/>
        </authorList>
    </citation>
    <scope>NUCLEOTIDE SEQUENCE [LARGE SCALE GENOMIC DNA]</scope>
</reference>
<dbReference type="KEGG" id="vg:29079437"/>
<evidence type="ECO:0000313" key="1">
    <source>
        <dbReference type="EMBL" id="ANM45849.1"/>
    </source>
</evidence>
<gene>
    <name evidence="1" type="ORF">NBD2_07</name>
</gene>
<proteinExistence type="predicted"/>
<accession>A0A192Y7M5</accession>
<dbReference type="GeneID" id="29079437"/>
<dbReference type="EMBL" id="KX130668">
    <property type="protein sequence ID" value="ANM45849.1"/>
    <property type="molecule type" value="Genomic_DNA"/>
</dbReference>
<name>A0A192Y7M5_9CAUD</name>
<organism evidence="1 2">
    <name type="scientific">Escherichia phage vB_EcoS_NBD2</name>
    <dbReference type="NCBI Taxonomy" id="1852563"/>
    <lineage>
        <taxon>Viruses</taxon>
        <taxon>Duplodnaviria</taxon>
        <taxon>Heunggongvirae</taxon>
        <taxon>Uroviricota</taxon>
        <taxon>Caudoviricetes</taxon>
        <taxon>Drexlerviridae</taxon>
        <taxon>Vilniusvirus</taxon>
        <taxon>Vilniusvirus NBD2</taxon>
    </lineage>
</organism>
<evidence type="ECO:0000313" key="2">
    <source>
        <dbReference type="Proteomes" id="UP000202254"/>
    </source>
</evidence>
<dbReference type="RefSeq" id="YP_009284631.1">
    <property type="nucleotide sequence ID" value="NC_031050.1"/>
</dbReference>